<organism evidence="2 3">
    <name type="scientific">Scleroderma citrinum Foug A</name>
    <dbReference type="NCBI Taxonomy" id="1036808"/>
    <lineage>
        <taxon>Eukaryota</taxon>
        <taxon>Fungi</taxon>
        <taxon>Dikarya</taxon>
        <taxon>Basidiomycota</taxon>
        <taxon>Agaricomycotina</taxon>
        <taxon>Agaricomycetes</taxon>
        <taxon>Agaricomycetidae</taxon>
        <taxon>Boletales</taxon>
        <taxon>Sclerodermatineae</taxon>
        <taxon>Sclerodermataceae</taxon>
        <taxon>Scleroderma</taxon>
    </lineage>
</organism>
<reference evidence="2 3" key="1">
    <citation type="submission" date="2014-04" db="EMBL/GenBank/DDBJ databases">
        <authorList>
            <consortium name="DOE Joint Genome Institute"/>
            <person name="Kuo A."/>
            <person name="Kohler A."/>
            <person name="Nagy L.G."/>
            <person name="Floudas D."/>
            <person name="Copeland A."/>
            <person name="Barry K.W."/>
            <person name="Cichocki N."/>
            <person name="Veneault-Fourrey C."/>
            <person name="LaButti K."/>
            <person name="Lindquist E.A."/>
            <person name="Lipzen A."/>
            <person name="Lundell T."/>
            <person name="Morin E."/>
            <person name="Murat C."/>
            <person name="Sun H."/>
            <person name="Tunlid A."/>
            <person name="Henrissat B."/>
            <person name="Grigoriev I.V."/>
            <person name="Hibbett D.S."/>
            <person name="Martin F."/>
            <person name="Nordberg H.P."/>
            <person name="Cantor M.N."/>
            <person name="Hua S.X."/>
        </authorList>
    </citation>
    <scope>NUCLEOTIDE SEQUENCE [LARGE SCALE GENOMIC DNA]</scope>
    <source>
        <strain evidence="2 3">Foug A</strain>
    </source>
</reference>
<feature type="compositionally biased region" description="Polar residues" evidence="1">
    <location>
        <begin position="108"/>
        <end position="137"/>
    </location>
</feature>
<dbReference type="OrthoDB" id="2656691at2759"/>
<dbReference type="HOGENOM" id="CLU_970321_0_0_1"/>
<dbReference type="InParanoid" id="A0A0C3D636"/>
<dbReference type="AlphaFoldDB" id="A0A0C3D636"/>
<dbReference type="EMBL" id="KN822251">
    <property type="protein sequence ID" value="KIM51551.1"/>
    <property type="molecule type" value="Genomic_DNA"/>
</dbReference>
<feature type="region of interest" description="Disordered" evidence="1">
    <location>
        <begin position="107"/>
        <end position="137"/>
    </location>
</feature>
<accession>A0A0C3D636</accession>
<gene>
    <name evidence="2" type="ORF">SCLCIDRAFT_1224395</name>
</gene>
<evidence type="ECO:0000256" key="1">
    <source>
        <dbReference type="SAM" id="MobiDB-lite"/>
    </source>
</evidence>
<sequence>MAGDRFQQPSSDQCIQDVLTTPDPAPETTGYPFSVIRSFRAPDPQASSMMPYTAQSFTGVRSLPLTVHSVCHPPAYSTGRQLHHNAGPHALPDVYNPSGQGGCPTAVPFNQTVHSNLSQGFPSTQETSSSDSNPYVDQSYHQSYPHIPPDTQIFLPSALTQARSTSEPHTPSRANDVLCPEEYQMYSGGFSPSTSAQITTAAKLSTGRNRPVPCGWKDGHGHICGVDITRDCQDHFASAHGITKLPARIKVTCRWCDSGKEMTRGCLLRHIREAHLRVGRLKRARTY</sequence>
<proteinExistence type="predicted"/>
<evidence type="ECO:0000313" key="2">
    <source>
        <dbReference type="EMBL" id="KIM51551.1"/>
    </source>
</evidence>
<protein>
    <submittedName>
        <fullName evidence="2">Uncharacterized protein</fullName>
    </submittedName>
</protein>
<name>A0A0C3D636_9AGAM</name>
<dbReference type="Proteomes" id="UP000053989">
    <property type="component" value="Unassembled WGS sequence"/>
</dbReference>
<evidence type="ECO:0000313" key="3">
    <source>
        <dbReference type="Proteomes" id="UP000053989"/>
    </source>
</evidence>
<keyword evidence="3" id="KW-1185">Reference proteome</keyword>
<reference evidence="3" key="2">
    <citation type="submission" date="2015-01" db="EMBL/GenBank/DDBJ databases">
        <title>Evolutionary Origins and Diversification of the Mycorrhizal Mutualists.</title>
        <authorList>
            <consortium name="DOE Joint Genome Institute"/>
            <consortium name="Mycorrhizal Genomics Consortium"/>
            <person name="Kohler A."/>
            <person name="Kuo A."/>
            <person name="Nagy L.G."/>
            <person name="Floudas D."/>
            <person name="Copeland A."/>
            <person name="Barry K.W."/>
            <person name="Cichocki N."/>
            <person name="Veneault-Fourrey C."/>
            <person name="LaButti K."/>
            <person name="Lindquist E.A."/>
            <person name="Lipzen A."/>
            <person name="Lundell T."/>
            <person name="Morin E."/>
            <person name="Murat C."/>
            <person name="Riley R."/>
            <person name="Ohm R."/>
            <person name="Sun H."/>
            <person name="Tunlid A."/>
            <person name="Henrissat B."/>
            <person name="Grigoriev I.V."/>
            <person name="Hibbett D.S."/>
            <person name="Martin F."/>
        </authorList>
    </citation>
    <scope>NUCLEOTIDE SEQUENCE [LARGE SCALE GENOMIC DNA]</scope>
    <source>
        <strain evidence="3">Foug A</strain>
    </source>
</reference>